<dbReference type="InterPro" id="IPR050685">
    <property type="entry name" value="LDLR"/>
</dbReference>
<keyword evidence="5" id="KW-1133">Transmembrane helix</keyword>
<evidence type="ECO:0000256" key="3">
    <source>
        <dbReference type="ARBA" id="ARBA00022692"/>
    </source>
</evidence>
<protein>
    <submittedName>
        <fullName evidence="9">Uncharacterized protein</fullName>
    </submittedName>
</protein>
<comment type="caution">
    <text evidence="9">The sequence shown here is derived from an EMBL/GenBank/DDBJ whole genome shotgun (WGS) entry which is preliminary data.</text>
</comment>
<keyword evidence="6" id="KW-0472">Membrane</keyword>
<evidence type="ECO:0000256" key="8">
    <source>
        <dbReference type="PROSITE-ProRule" id="PRU00124"/>
    </source>
</evidence>
<dbReference type="SUPFAM" id="SSF57424">
    <property type="entry name" value="LDL receptor-like module"/>
    <property type="match status" value="1"/>
</dbReference>
<comment type="subcellular location">
    <subcellularLocation>
        <location evidence="2">Endomembrane system</location>
    </subcellularLocation>
    <subcellularLocation>
        <location evidence="1">Membrane</location>
        <topology evidence="1">Single-pass membrane protein</topology>
    </subcellularLocation>
</comment>
<evidence type="ECO:0000256" key="7">
    <source>
        <dbReference type="ARBA" id="ARBA00023157"/>
    </source>
</evidence>
<evidence type="ECO:0000313" key="9">
    <source>
        <dbReference type="EMBL" id="CAF1518473.1"/>
    </source>
</evidence>
<organism evidence="9 10">
    <name type="scientific">Rotaria sordida</name>
    <dbReference type="NCBI Taxonomy" id="392033"/>
    <lineage>
        <taxon>Eukaryota</taxon>
        <taxon>Metazoa</taxon>
        <taxon>Spiralia</taxon>
        <taxon>Gnathifera</taxon>
        <taxon>Rotifera</taxon>
        <taxon>Eurotatoria</taxon>
        <taxon>Bdelloidea</taxon>
        <taxon>Philodinida</taxon>
        <taxon>Philodinidae</taxon>
        <taxon>Rotaria</taxon>
    </lineage>
</organism>
<dbReference type="EMBL" id="CAJNOT010008475">
    <property type="protein sequence ID" value="CAF1518473.1"/>
    <property type="molecule type" value="Genomic_DNA"/>
</dbReference>
<evidence type="ECO:0000256" key="4">
    <source>
        <dbReference type="ARBA" id="ARBA00022737"/>
    </source>
</evidence>
<dbReference type="GO" id="GO:0012505">
    <property type="term" value="C:endomembrane system"/>
    <property type="evidence" value="ECO:0007669"/>
    <property type="project" value="UniProtKB-SubCell"/>
</dbReference>
<dbReference type="InterPro" id="IPR002172">
    <property type="entry name" value="LDrepeatLR_classA_rpt"/>
</dbReference>
<feature type="disulfide bond" evidence="8">
    <location>
        <begin position="178"/>
        <end position="193"/>
    </location>
</feature>
<dbReference type="PROSITE" id="PS50068">
    <property type="entry name" value="LDLRA_2"/>
    <property type="match status" value="1"/>
</dbReference>
<evidence type="ECO:0000256" key="1">
    <source>
        <dbReference type="ARBA" id="ARBA00004167"/>
    </source>
</evidence>
<dbReference type="CDD" id="cd00112">
    <property type="entry name" value="LDLa"/>
    <property type="match status" value="1"/>
</dbReference>
<dbReference type="PROSITE" id="PS01209">
    <property type="entry name" value="LDLRA_1"/>
    <property type="match status" value="1"/>
</dbReference>
<dbReference type="GO" id="GO:0005886">
    <property type="term" value="C:plasma membrane"/>
    <property type="evidence" value="ECO:0007669"/>
    <property type="project" value="TreeGrafter"/>
</dbReference>
<keyword evidence="3" id="KW-0812">Transmembrane</keyword>
<evidence type="ECO:0000313" key="10">
    <source>
        <dbReference type="Proteomes" id="UP000663864"/>
    </source>
</evidence>
<keyword evidence="4" id="KW-0677">Repeat</keyword>
<evidence type="ECO:0000256" key="6">
    <source>
        <dbReference type="ARBA" id="ARBA00023136"/>
    </source>
</evidence>
<dbReference type="InterPro" id="IPR023415">
    <property type="entry name" value="LDLR_class-A_CS"/>
</dbReference>
<dbReference type="PANTHER" id="PTHR24270">
    <property type="entry name" value="LOW-DENSITY LIPOPROTEIN RECEPTOR-RELATED"/>
    <property type="match status" value="1"/>
</dbReference>
<dbReference type="AlphaFoldDB" id="A0A815UEP4"/>
<dbReference type="InterPro" id="IPR036055">
    <property type="entry name" value="LDL_receptor-like_sf"/>
</dbReference>
<dbReference type="GO" id="GO:0016192">
    <property type="term" value="P:vesicle-mediated transport"/>
    <property type="evidence" value="ECO:0007669"/>
    <property type="project" value="UniProtKB-ARBA"/>
</dbReference>
<keyword evidence="7 8" id="KW-1015">Disulfide bond</keyword>
<dbReference type="Proteomes" id="UP000663864">
    <property type="component" value="Unassembled WGS sequence"/>
</dbReference>
<sequence>MYDCLDRSDELELTEISRCYENPSIDCEEFHCASMNYKYPCGDGDCVLSGIEICNGEIHPHLIEDENDCDEWKRACNLKYRPCDGIINCFDAQDELNCRRSNKQCRFNEKNIDCFRYPNPLVSRDTCLPLLWIDDGEIDCFAGVDEDINYCARNYPQNATTRFHCYNDSKCIPLEDVCDGIFDCPYQDDETICTVRLNDKRCPPGTYFCNERFDRITCATKHIRCDGIAT</sequence>
<accession>A0A815UEP4</accession>
<comment type="caution">
    <text evidence="8">Lacks conserved residue(s) required for the propagation of feature annotation.</text>
</comment>
<dbReference type="SMART" id="SM00192">
    <property type="entry name" value="LDLa"/>
    <property type="match status" value="3"/>
</dbReference>
<proteinExistence type="predicted"/>
<dbReference type="Gene3D" id="4.10.400.10">
    <property type="entry name" value="Low-density Lipoprotein Receptor"/>
    <property type="match status" value="1"/>
</dbReference>
<dbReference type="PRINTS" id="PR00261">
    <property type="entry name" value="LDLRECEPTOR"/>
</dbReference>
<evidence type="ECO:0000256" key="5">
    <source>
        <dbReference type="ARBA" id="ARBA00022989"/>
    </source>
</evidence>
<reference evidence="9" key="1">
    <citation type="submission" date="2021-02" db="EMBL/GenBank/DDBJ databases">
        <authorList>
            <person name="Nowell W R."/>
        </authorList>
    </citation>
    <scope>NUCLEOTIDE SEQUENCE</scope>
</reference>
<evidence type="ECO:0000256" key="2">
    <source>
        <dbReference type="ARBA" id="ARBA00004308"/>
    </source>
</evidence>
<gene>
    <name evidence="9" type="ORF">ZHD862_LOCUS38265</name>
</gene>
<name>A0A815UEP4_9BILA</name>